<feature type="signal peptide" evidence="2">
    <location>
        <begin position="1"/>
        <end position="20"/>
    </location>
</feature>
<keyword evidence="2" id="KW-0732">Signal</keyword>
<evidence type="ECO:0000256" key="1">
    <source>
        <dbReference type="SAM" id="Phobius"/>
    </source>
</evidence>
<dbReference type="EMBL" id="KV417635">
    <property type="protein sequence ID" value="KZP13272.1"/>
    <property type="molecule type" value="Genomic_DNA"/>
</dbReference>
<keyword evidence="4" id="KW-1185">Reference proteome</keyword>
<dbReference type="Gene3D" id="1.20.5.510">
    <property type="entry name" value="Single helix bin"/>
    <property type="match status" value="1"/>
</dbReference>
<proteinExistence type="predicted"/>
<gene>
    <name evidence="3" type="ORF">FIBSPDRAFT_869407</name>
</gene>
<accession>A0A166C459</accession>
<dbReference type="Proteomes" id="UP000076532">
    <property type="component" value="Unassembled WGS sequence"/>
</dbReference>
<feature type="chain" id="PRO_5007871480" description="Mid2 domain-containing protein" evidence="2">
    <location>
        <begin position="21"/>
        <end position="240"/>
    </location>
</feature>
<keyword evidence="1" id="KW-0812">Transmembrane</keyword>
<sequence>MLSRIAAFCSLALGTTFSNALVVTEPNSVVIWTSTGPNQIAWQNEVGDPPAIVLQLIHNNISTYAPSKAISADGVFASLVPIDTDIYVFTPACLHGFPDNGARLPNGTGFQVRFISPNATGNGNGTVIATSDMFRIEPAASAIACATGGFMSIVGSPTATSTVGSTGSGAGSTHSNTAAIVGGTIAGVLALLLIAGAGVWLRKRRRDTRRETMAYALRLQNRMSLTARDGKAGHAEQAGA</sequence>
<dbReference type="OrthoDB" id="10527374at2759"/>
<evidence type="ECO:0000313" key="3">
    <source>
        <dbReference type="EMBL" id="KZP13272.1"/>
    </source>
</evidence>
<feature type="transmembrane region" description="Helical" evidence="1">
    <location>
        <begin position="178"/>
        <end position="201"/>
    </location>
</feature>
<dbReference type="AlphaFoldDB" id="A0A166C459"/>
<reference evidence="3 4" key="1">
    <citation type="journal article" date="2016" name="Mol. Biol. Evol.">
        <title>Comparative Genomics of Early-Diverging Mushroom-Forming Fungi Provides Insights into the Origins of Lignocellulose Decay Capabilities.</title>
        <authorList>
            <person name="Nagy L.G."/>
            <person name="Riley R."/>
            <person name="Tritt A."/>
            <person name="Adam C."/>
            <person name="Daum C."/>
            <person name="Floudas D."/>
            <person name="Sun H."/>
            <person name="Yadav J.S."/>
            <person name="Pangilinan J."/>
            <person name="Larsson K.H."/>
            <person name="Matsuura K."/>
            <person name="Barry K."/>
            <person name="Labutti K."/>
            <person name="Kuo R."/>
            <person name="Ohm R.A."/>
            <person name="Bhattacharya S.S."/>
            <person name="Shirouzu T."/>
            <person name="Yoshinaga Y."/>
            <person name="Martin F.M."/>
            <person name="Grigoriev I.V."/>
            <person name="Hibbett D.S."/>
        </authorList>
    </citation>
    <scope>NUCLEOTIDE SEQUENCE [LARGE SCALE GENOMIC DNA]</scope>
    <source>
        <strain evidence="3 4">CBS 109695</strain>
    </source>
</reference>
<evidence type="ECO:0000256" key="2">
    <source>
        <dbReference type="SAM" id="SignalP"/>
    </source>
</evidence>
<name>A0A166C459_9AGAM</name>
<evidence type="ECO:0008006" key="5">
    <source>
        <dbReference type="Google" id="ProtNLM"/>
    </source>
</evidence>
<organism evidence="3 4">
    <name type="scientific">Athelia psychrophila</name>
    <dbReference type="NCBI Taxonomy" id="1759441"/>
    <lineage>
        <taxon>Eukaryota</taxon>
        <taxon>Fungi</taxon>
        <taxon>Dikarya</taxon>
        <taxon>Basidiomycota</taxon>
        <taxon>Agaricomycotina</taxon>
        <taxon>Agaricomycetes</taxon>
        <taxon>Agaricomycetidae</taxon>
        <taxon>Atheliales</taxon>
        <taxon>Atheliaceae</taxon>
        <taxon>Athelia</taxon>
    </lineage>
</organism>
<evidence type="ECO:0000313" key="4">
    <source>
        <dbReference type="Proteomes" id="UP000076532"/>
    </source>
</evidence>
<keyword evidence="1" id="KW-0472">Membrane</keyword>
<protein>
    <recommendedName>
        <fullName evidence="5">Mid2 domain-containing protein</fullName>
    </recommendedName>
</protein>
<keyword evidence="1" id="KW-1133">Transmembrane helix</keyword>